<evidence type="ECO:0000256" key="2">
    <source>
        <dbReference type="ARBA" id="ARBA00022448"/>
    </source>
</evidence>
<feature type="transmembrane region" description="Helical" evidence="7">
    <location>
        <begin position="198"/>
        <end position="216"/>
    </location>
</feature>
<evidence type="ECO:0000256" key="6">
    <source>
        <dbReference type="SAM" id="MobiDB-lite"/>
    </source>
</evidence>
<dbReference type="SUPFAM" id="SSF103473">
    <property type="entry name" value="MFS general substrate transporter"/>
    <property type="match status" value="1"/>
</dbReference>
<keyword evidence="2" id="KW-0813">Transport</keyword>
<proteinExistence type="predicted"/>
<evidence type="ECO:0000256" key="3">
    <source>
        <dbReference type="ARBA" id="ARBA00022692"/>
    </source>
</evidence>
<dbReference type="CDD" id="cd17325">
    <property type="entry name" value="MFS_MdtG_SLC18_like"/>
    <property type="match status" value="1"/>
</dbReference>
<evidence type="ECO:0000256" key="1">
    <source>
        <dbReference type="ARBA" id="ARBA00004141"/>
    </source>
</evidence>
<feature type="transmembrane region" description="Helical" evidence="7">
    <location>
        <begin position="251"/>
        <end position="270"/>
    </location>
</feature>
<dbReference type="PRINTS" id="PR01035">
    <property type="entry name" value="TCRTETA"/>
</dbReference>
<keyword evidence="3 7" id="KW-0812">Transmembrane</keyword>
<dbReference type="KEGG" id="maqe:RJ40_05010"/>
<feature type="transmembrane region" description="Helical" evidence="7">
    <location>
        <begin position="304"/>
        <end position="324"/>
    </location>
</feature>
<dbReference type="Pfam" id="PF07690">
    <property type="entry name" value="MFS_1"/>
    <property type="match status" value="2"/>
</dbReference>
<reference evidence="9" key="2">
    <citation type="submission" date="2019-02" db="EMBL/GenBank/DDBJ databases">
        <authorList>
            <person name="Chen S.-C."/>
            <person name="Chien H.-H."/>
            <person name="Lai M.-C."/>
        </authorList>
    </citation>
    <scope>NUCLEOTIDE SEQUENCE</scope>
    <source>
        <strain evidence="9">N2F9704</strain>
    </source>
</reference>
<dbReference type="GO" id="GO:0022857">
    <property type="term" value="F:transmembrane transporter activity"/>
    <property type="evidence" value="ECO:0007669"/>
    <property type="project" value="InterPro"/>
</dbReference>
<keyword evidence="5 7" id="KW-0472">Membrane</keyword>
<dbReference type="InterPro" id="IPR020846">
    <property type="entry name" value="MFS_dom"/>
</dbReference>
<keyword evidence="4 7" id="KW-1133">Transmembrane helix</keyword>
<dbReference type="InterPro" id="IPR011701">
    <property type="entry name" value="MFS"/>
</dbReference>
<dbReference type="PROSITE" id="PS50850">
    <property type="entry name" value="MFS"/>
    <property type="match status" value="1"/>
</dbReference>
<dbReference type="PANTHER" id="PTHR23506">
    <property type="entry name" value="GH10249P"/>
    <property type="match status" value="1"/>
</dbReference>
<evidence type="ECO:0000256" key="5">
    <source>
        <dbReference type="ARBA" id="ARBA00023136"/>
    </source>
</evidence>
<dbReference type="InterPro" id="IPR001958">
    <property type="entry name" value="Tet-R_TetA/multi-R_MdtG-like"/>
</dbReference>
<feature type="transmembrane region" description="Helical" evidence="7">
    <location>
        <begin position="80"/>
        <end position="102"/>
    </location>
</feature>
<dbReference type="Gene3D" id="1.20.1250.20">
    <property type="entry name" value="MFS general substrate transporter like domains"/>
    <property type="match status" value="2"/>
</dbReference>
<reference evidence="9" key="1">
    <citation type="journal article" date="2001" name="Int. J. Syst. Evol. Microbiol.">
        <title>Methanofollis aquaemaris sp. nov., a methanogen isolated from an aquaculture fish pond.</title>
        <authorList>
            <person name="Lai M.C."/>
            <person name="Chen S.C."/>
        </authorList>
    </citation>
    <scope>NUCLEOTIDE SEQUENCE</scope>
    <source>
        <strain evidence="9">N2F9704</strain>
    </source>
</reference>
<feature type="transmembrane region" description="Helical" evidence="7">
    <location>
        <begin position="54"/>
        <end position="74"/>
    </location>
</feature>
<dbReference type="InterPro" id="IPR050930">
    <property type="entry name" value="MFS_Vesicular_Transporter"/>
</dbReference>
<gene>
    <name evidence="9" type="ORF">RJ40_05010</name>
</gene>
<evidence type="ECO:0000256" key="7">
    <source>
        <dbReference type="SAM" id="Phobius"/>
    </source>
</evidence>
<feature type="transmembrane region" description="Helical" evidence="7">
    <location>
        <begin position="12"/>
        <end position="34"/>
    </location>
</feature>
<keyword evidence="10" id="KW-1185">Reference proteome</keyword>
<feature type="transmembrane region" description="Helical" evidence="7">
    <location>
        <begin position="141"/>
        <end position="162"/>
    </location>
</feature>
<evidence type="ECO:0000259" key="8">
    <source>
        <dbReference type="PROSITE" id="PS50850"/>
    </source>
</evidence>
<organism evidence="9 10">
    <name type="scientific">Methanofollis aquaemaris</name>
    <dbReference type="NCBI Taxonomy" id="126734"/>
    <lineage>
        <taxon>Archaea</taxon>
        <taxon>Methanobacteriati</taxon>
        <taxon>Methanobacteriota</taxon>
        <taxon>Stenosarchaea group</taxon>
        <taxon>Methanomicrobia</taxon>
        <taxon>Methanomicrobiales</taxon>
        <taxon>Methanomicrobiaceae</taxon>
        <taxon>Methanofollis</taxon>
    </lineage>
</organism>
<feature type="domain" description="Major facilitator superfamily (MFS) profile" evidence="8">
    <location>
        <begin position="1"/>
        <end position="364"/>
    </location>
</feature>
<dbReference type="Proteomes" id="UP001042704">
    <property type="component" value="Chromosome"/>
</dbReference>
<feature type="compositionally biased region" description="Basic residues" evidence="6">
    <location>
        <begin position="394"/>
        <end position="408"/>
    </location>
</feature>
<accession>A0A8A3S440</accession>
<feature type="transmembrane region" description="Helical" evidence="7">
    <location>
        <begin position="276"/>
        <end position="297"/>
    </location>
</feature>
<dbReference type="AlphaFoldDB" id="A0A8A3S440"/>
<feature type="transmembrane region" description="Helical" evidence="7">
    <location>
        <begin position="114"/>
        <end position="135"/>
    </location>
</feature>
<feature type="transmembrane region" description="Helical" evidence="7">
    <location>
        <begin position="336"/>
        <end position="358"/>
    </location>
</feature>
<comment type="subcellular location">
    <subcellularLocation>
        <location evidence="1">Membrane</location>
        <topology evidence="1">Multi-pass membrane protein</topology>
    </subcellularLocation>
</comment>
<dbReference type="GO" id="GO:0016020">
    <property type="term" value="C:membrane"/>
    <property type="evidence" value="ECO:0007669"/>
    <property type="project" value="UniProtKB-SubCell"/>
</dbReference>
<feature type="region of interest" description="Disordered" evidence="6">
    <location>
        <begin position="367"/>
        <end position="408"/>
    </location>
</feature>
<protein>
    <submittedName>
        <fullName evidence="9">MFS transporter</fullName>
    </submittedName>
</protein>
<feature type="transmembrane region" description="Helical" evidence="7">
    <location>
        <begin position="222"/>
        <end position="239"/>
    </location>
</feature>
<dbReference type="EMBL" id="CP036172">
    <property type="protein sequence ID" value="QSZ66895.1"/>
    <property type="molecule type" value="Genomic_DNA"/>
</dbReference>
<dbReference type="InterPro" id="IPR036259">
    <property type="entry name" value="MFS_trans_sf"/>
</dbReference>
<evidence type="ECO:0000313" key="9">
    <source>
        <dbReference type="EMBL" id="QSZ66895.1"/>
    </source>
</evidence>
<sequence>MAGLGVISPLMPYYAGALDASGLVLGLIFAAFPLARGIFSPYAGALSDREGRRWFVVAGLLGFAVVSALYPFAVTAPELFLVRFLHGAAAAVVITVAMASMAEAAPPGREGTAMGIFHAAIYLGMATGPFIGGVISEYAGVQGAFTVMALVAGAAGFLAIALPPGTVRPPPPASEHSFCAIAADPGMRGLLVFRAVHALGRGGILAFVPIFASTLAIGPKGIGILLFVHIFAIAVLQIPSGERADHGNKRGLVFAGSVVSSVALLLIPFSGDFVTLLLACSLTSLGTALSMSAAAAMAVQRGRVWGVGASLGVFNTAFSVGMIISPLLSGVVMDVAGVFGVFWAAGALGLLGSLYFWVMSREAVPPRRSRVPSVSPGPEPRAGPSRGPGNILRARARVSRPSRLVRRR</sequence>
<dbReference type="PANTHER" id="PTHR23506:SF23">
    <property type="entry name" value="GH10249P"/>
    <property type="match status" value="1"/>
</dbReference>
<evidence type="ECO:0000313" key="10">
    <source>
        <dbReference type="Proteomes" id="UP001042704"/>
    </source>
</evidence>
<evidence type="ECO:0000256" key="4">
    <source>
        <dbReference type="ARBA" id="ARBA00022989"/>
    </source>
</evidence>
<name>A0A8A3S440_9EURY</name>